<gene>
    <name evidence="1" type="ORF">J1N35_014038</name>
</gene>
<reference evidence="1 2" key="1">
    <citation type="journal article" date="2021" name="Plant Biotechnol. J.">
        <title>Multi-omics assisted identification of the key and species-specific regulatory components of drought-tolerant mechanisms in Gossypium stocksii.</title>
        <authorList>
            <person name="Yu D."/>
            <person name="Ke L."/>
            <person name="Zhang D."/>
            <person name="Wu Y."/>
            <person name="Sun Y."/>
            <person name="Mei J."/>
            <person name="Sun J."/>
            <person name="Sun Y."/>
        </authorList>
    </citation>
    <scope>NUCLEOTIDE SEQUENCE [LARGE SCALE GENOMIC DNA]</scope>
    <source>
        <strain evidence="2">cv. E1</strain>
        <tissue evidence="1">Leaf</tissue>
    </source>
</reference>
<dbReference type="SUPFAM" id="SSF117281">
    <property type="entry name" value="Kelch motif"/>
    <property type="match status" value="1"/>
</dbReference>
<evidence type="ECO:0000313" key="1">
    <source>
        <dbReference type="EMBL" id="KAH1097117.1"/>
    </source>
</evidence>
<sequence length="82" mass="9220">MADRNRDNGWQGKAYVINGVLFCYDCLGNITGYDVNERTWKELKGLEKGLSTFLCGATMANLEGKLMVVWESKNRGGKEIKI</sequence>
<comment type="caution">
    <text evidence="1">The sequence shown here is derived from an EMBL/GenBank/DDBJ whole genome shotgun (WGS) entry which is preliminary data.</text>
</comment>
<dbReference type="AlphaFoldDB" id="A0A9D4A9J3"/>
<name>A0A9D4A9J3_9ROSI</name>
<keyword evidence="2" id="KW-1185">Reference proteome</keyword>
<dbReference type="EMBL" id="JAIQCV010000005">
    <property type="protein sequence ID" value="KAH1097117.1"/>
    <property type="molecule type" value="Genomic_DNA"/>
</dbReference>
<accession>A0A9D4A9J3</accession>
<dbReference type="InterPro" id="IPR015915">
    <property type="entry name" value="Kelch-typ_b-propeller"/>
</dbReference>
<proteinExistence type="predicted"/>
<organism evidence="1 2">
    <name type="scientific">Gossypium stocksii</name>
    <dbReference type="NCBI Taxonomy" id="47602"/>
    <lineage>
        <taxon>Eukaryota</taxon>
        <taxon>Viridiplantae</taxon>
        <taxon>Streptophyta</taxon>
        <taxon>Embryophyta</taxon>
        <taxon>Tracheophyta</taxon>
        <taxon>Spermatophyta</taxon>
        <taxon>Magnoliopsida</taxon>
        <taxon>eudicotyledons</taxon>
        <taxon>Gunneridae</taxon>
        <taxon>Pentapetalae</taxon>
        <taxon>rosids</taxon>
        <taxon>malvids</taxon>
        <taxon>Malvales</taxon>
        <taxon>Malvaceae</taxon>
        <taxon>Malvoideae</taxon>
        <taxon>Gossypium</taxon>
    </lineage>
</organism>
<protein>
    <recommendedName>
        <fullName evidence="3">F-box/kelch-repeat protein</fullName>
    </recommendedName>
</protein>
<evidence type="ECO:0008006" key="3">
    <source>
        <dbReference type="Google" id="ProtNLM"/>
    </source>
</evidence>
<dbReference type="OrthoDB" id="45365at2759"/>
<dbReference type="Proteomes" id="UP000828251">
    <property type="component" value="Unassembled WGS sequence"/>
</dbReference>
<evidence type="ECO:0000313" key="2">
    <source>
        <dbReference type="Proteomes" id="UP000828251"/>
    </source>
</evidence>